<dbReference type="PANTHER" id="PTHR32251:SF15">
    <property type="entry name" value="3-OXO-5-ALPHA-STEROID 4-DEHYDROGENASE (DUF1295)"/>
    <property type="match status" value="1"/>
</dbReference>
<gene>
    <name evidence="2" type="ORF">BD289DRAFT_462232</name>
</gene>
<feature type="region of interest" description="Disordered" evidence="1">
    <location>
        <begin position="1"/>
        <end position="33"/>
    </location>
</feature>
<dbReference type="EMBL" id="KZ678510">
    <property type="protein sequence ID" value="PSR81077.1"/>
    <property type="molecule type" value="Genomic_DNA"/>
</dbReference>
<dbReference type="GO" id="GO:0016020">
    <property type="term" value="C:membrane"/>
    <property type="evidence" value="ECO:0007669"/>
    <property type="project" value="TreeGrafter"/>
</dbReference>
<feature type="compositionally biased region" description="Basic and acidic residues" evidence="1">
    <location>
        <begin position="8"/>
        <end position="23"/>
    </location>
</feature>
<dbReference type="AlphaFoldDB" id="A0A2T3A1I1"/>
<accession>A0A2T3A1I1</accession>
<dbReference type="PANTHER" id="PTHR32251">
    <property type="entry name" value="3-OXO-5-ALPHA-STEROID 4-DEHYDROGENASE"/>
    <property type="match status" value="1"/>
</dbReference>
<dbReference type="Gene3D" id="1.20.120.1630">
    <property type="match status" value="1"/>
</dbReference>
<reference evidence="2 3" key="1">
    <citation type="journal article" date="2018" name="Mycol. Prog.">
        <title>Coniella lustricola, a new species from submerged detritus.</title>
        <authorList>
            <person name="Raudabaugh D.B."/>
            <person name="Iturriaga T."/>
            <person name="Carver A."/>
            <person name="Mondo S."/>
            <person name="Pangilinan J."/>
            <person name="Lipzen A."/>
            <person name="He G."/>
            <person name="Amirebrahimi M."/>
            <person name="Grigoriev I.V."/>
            <person name="Miller A.N."/>
        </authorList>
    </citation>
    <scope>NUCLEOTIDE SEQUENCE [LARGE SCALE GENOMIC DNA]</scope>
    <source>
        <strain evidence="2 3">B22-T-1</strain>
    </source>
</reference>
<organism evidence="2 3">
    <name type="scientific">Coniella lustricola</name>
    <dbReference type="NCBI Taxonomy" id="2025994"/>
    <lineage>
        <taxon>Eukaryota</taxon>
        <taxon>Fungi</taxon>
        <taxon>Dikarya</taxon>
        <taxon>Ascomycota</taxon>
        <taxon>Pezizomycotina</taxon>
        <taxon>Sordariomycetes</taxon>
        <taxon>Sordariomycetidae</taxon>
        <taxon>Diaporthales</taxon>
        <taxon>Schizoparmaceae</taxon>
        <taxon>Coniella</taxon>
    </lineage>
</organism>
<evidence type="ECO:0000256" key="1">
    <source>
        <dbReference type="SAM" id="MobiDB-lite"/>
    </source>
</evidence>
<dbReference type="InParanoid" id="A0A2T3A1I1"/>
<proteinExistence type="predicted"/>
<dbReference type="Pfam" id="PF06966">
    <property type="entry name" value="DUF1295"/>
    <property type="match status" value="1"/>
</dbReference>
<protein>
    <recommendedName>
        <fullName evidence="4">Steroid 5-alpha reductase C-terminal domain-containing protein</fullName>
    </recommendedName>
</protein>
<dbReference type="InterPro" id="IPR010721">
    <property type="entry name" value="UstE-like"/>
</dbReference>
<evidence type="ECO:0000313" key="3">
    <source>
        <dbReference type="Proteomes" id="UP000241462"/>
    </source>
</evidence>
<name>A0A2T3A1I1_9PEZI</name>
<keyword evidence="3" id="KW-1185">Reference proteome</keyword>
<sequence length="409" mass="44558">MPTASGAEQDRYAAHWDPSEARNPEASGVKIPVWSSSGAEQDRYASHWSRGEADNPATEAIGIPVRRPVGGAAEQDVYGSHLGPRAYSIPYEATTVGLLKHTILPSLGLHTGLSVVAYTASRVANRVDGKDWLWPSAQVASAWWSAVGTRLVHDGVPIGAALSSLTYPDQVLLAAVTAWGARLLYRIVSRSVQSKDDDARYLSEKAEPGFWNKAFFKMFLPEAVVQTIVSLPFTLPFRNPYASARSSLSAPIEYAHDLAVLVFTCGFALEVVADYQLTQHNKKSPNTLNREGVWSIVRHPNYLGDALVHLSFPLFLWGSGKLHPLVLLGPVANYAFLRYVGGDAQLEAHQEAKYANTAKAQELAEYKRTKNSFWPSAKEASNPWTLAILGVGVGGLALERVARYLAVHA</sequence>
<evidence type="ECO:0008006" key="4">
    <source>
        <dbReference type="Google" id="ProtNLM"/>
    </source>
</evidence>
<dbReference type="OrthoDB" id="67965at2759"/>
<evidence type="ECO:0000313" key="2">
    <source>
        <dbReference type="EMBL" id="PSR81077.1"/>
    </source>
</evidence>
<dbReference type="Proteomes" id="UP000241462">
    <property type="component" value="Unassembled WGS sequence"/>
</dbReference>